<dbReference type="InterPro" id="IPR020422">
    <property type="entry name" value="TYR_PHOSPHATASE_DUAL_dom"/>
</dbReference>
<dbReference type="STRING" id="56484.A0A1Y2EXK9"/>
<evidence type="ECO:0000256" key="1">
    <source>
        <dbReference type="ARBA" id="ARBA00022801"/>
    </source>
</evidence>
<dbReference type="InterPro" id="IPR000340">
    <property type="entry name" value="Dual-sp_phosphatase_cat-dom"/>
</dbReference>
<accession>A0A1Y2EXK9</accession>
<dbReference type="Gene3D" id="3.90.190.10">
    <property type="entry name" value="Protein tyrosine phosphatase superfamily"/>
    <property type="match status" value="1"/>
</dbReference>
<reference evidence="5 6" key="1">
    <citation type="submission" date="2016-07" db="EMBL/GenBank/DDBJ databases">
        <title>Pervasive Adenine N6-methylation of Active Genes in Fungi.</title>
        <authorList>
            <consortium name="DOE Joint Genome Institute"/>
            <person name="Mondo S.J."/>
            <person name="Dannebaum R.O."/>
            <person name="Kuo R.C."/>
            <person name="Labutti K."/>
            <person name="Haridas S."/>
            <person name="Kuo A."/>
            <person name="Salamov A."/>
            <person name="Ahrendt S.R."/>
            <person name="Lipzen A."/>
            <person name="Sullivan W."/>
            <person name="Andreopoulos W.B."/>
            <person name="Clum A."/>
            <person name="Lindquist E."/>
            <person name="Daum C."/>
            <person name="Ramamoorthy G.K."/>
            <person name="Gryganskyi A."/>
            <person name="Culley D."/>
            <person name="Magnuson J.K."/>
            <person name="James T.Y."/>
            <person name="O'Malley M.A."/>
            <person name="Stajich J.E."/>
            <person name="Spatafora J.W."/>
            <person name="Visel A."/>
            <person name="Grigoriev I.V."/>
        </authorList>
    </citation>
    <scope>NUCLEOTIDE SEQUENCE [LARGE SCALE GENOMIC DNA]</scope>
    <source>
        <strain evidence="5 6">12-1054</strain>
    </source>
</reference>
<dbReference type="SMART" id="SM00404">
    <property type="entry name" value="PTPc_motif"/>
    <property type="match status" value="1"/>
</dbReference>
<dbReference type="SMART" id="SM00195">
    <property type="entry name" value="DSPc"/>
    <property type="match status" value="1"/>
</dbReference>
<sequence length="163" mass="18781">MKDNGKTKTAWPQIHQVTDNLFISDIYAAQSAKKLDEYDITHIISLLSYSSILVPPHVKHLKLDVLDYDDENILQEFESSRQWIDEAIKGGGRVLIHCQAGISRSSTILCAYIMASQNIPRDEAFEMIKRVRSHVKPNPGFWEQLLVWEQYVEEGLLQNRRQG</sequence>
<protein>
    <submittedName>
        <fullName evidence="5">Protein-tyrosine phosphatase-like protein</fullName>
    </submittedName>
</protein>
<gene>
    <name evidence="5" type="ORF">BCR37DRAFT_395252</name>
</gene>
<dbReference type="InterPro" id="IPR003595">
    <property type="entry name" value="Tyr_Pase_cat"/>
</dbReference>
<dbReference type="EMBL" id="MCFI01000023">
    <property type="protein sequence ID" value="ORY76310.1"/>
    <property type="molecule type" value="Genomic_DNA"/>
</dbReference>
<dbReference type="PROSITE" id="PS50054">
    <property type="entry name" value="TYR_PHOSPHATASE_DUAL"/>
    <property type="match status" value="1"/>
</dbReference>
<dbReference type="Pfam" id="PF00782">
    <property type="entry name" value="DSPc"/>
    <property type="match status" value="1"/>
</dbReference>
<dbReference type="AlphaFoldDB" id="A0A1Y2EXK9"/>
<name>A0A1Y2EXK9_PROLT</name>
<dbReference type="Proteomes" id="UP000193685">
    <property type="component" value="Unassembled WGS sequence"/>
</dbReference>
<dbReference type="InterPro" id="IPR016130">
    <property type="entry name" value="Tyr_Pase_AS"/>
</dbReference>
<evidence type="ECO:0000256" key="2">
    <source>
        <dbReference type="ARBA" id="ARBA00022912"/>
    </source>
</evidence>
<dbReference type="CDD" id="cd14498">
    <property type="entry name" value="DSP"/>
    <property type="match status" value="1"/>
</dbReference>
<keyword evidence="6" id="KW-1185">Reference proteome</keyword>
<dbReference type="PANTHER" id="PTHR46377">
    <property type="entry name" value="DUAL SPECIFICITY PROTEIN PHOSPHATASE 19"/>
    <property type="match status" value="1"/>
</dbReference>
<dbReference type="SUPFAM" id="SSF52799">
    <property type="entry name" value="(Phosphotyrosine protein) phosphatases II"/>
    <property type="match status" value="1"/>
</dbReference>
<evidence type="ECO:0000259" key="3">
    <source>
        <dbReference type="PROSITE" id="PS50054"/>
    </source>
</evidence>
<organism evidence="5 6">
    <name type="scientific">Protomyces lactucae-debilis</name>
    <dbReference type="NCBI Taxonomy" id="2754530"/>
    <lineage>
        <taxon>Eukaryota</taxon>
        <taxon>Fungi</taxon>
        <taxon>Dikarya</taxon>
        <taxon>Ascomycota</taxon>
        <taxon>Taphrinomycotina</taxon>
        <taxon>Taphrinomycetes</taxon>
        <taxon>Taphrinales</taxon>
        <taxon>Protomycetaceae</taxon>
        <taxon>Protomyces</taxon>
    </lineage>
</organism>
<dbReference type="PROSITE" id="PS50056">
    <property type="entry name" value="TYR_PHOSPHATASE_2"/>
    <property type="match status" value="1"/>
</dbReference>
<comment type="caution">
    <text evidence="5">The sequence shown here is derived from an EMBL/GenBank/DDBJ whole genome shotgun (WGS) entry which is preliminary data.</text>
</comment>
<keyword evidence="2" id="KW-0904">Protein phosphatase</keyword>
<dbReference type="PANTHER" id="PTHR46377:SF1">
    <property type="entry name" value="DUAL SPECIFICITY PROTEIN PHOSPHATASE 19"/>
    <property type="match status" value="1"/>
</dbReference>
<dbReference type="RefSeq" id="XP_040722573.1">
    <property type="nucleotide sequence ID" value="XM_040871598.1"/>
</dbReference>
<evidence type="ECO:0000313" key="5">
    <source>
        <dbReference type="EMBL" id="ORY76310.1"/>
    </source>
</evidence>
<dbReference type="InterPro" id="IPR029021">
    <property type="entry name" value="Prot-tyrosine_phosphatase-like"/>
</dbReference>
<dbReference type="GO" id="GO:0005737">
    <property type="term" value="C:cytoplasm"/>
    <property type="evidence" value="ECO:0007669"/>
    <property type="project" value="TreeGrafter"/>
</dbReference>
<dbReference type="OMA" id="DKKLHCQ"/>
<dbReference type="GeneID" id="63788197"/>
<dbReference type="GO" id="GO:0008579">
    <property type="term" value="F:JUN kinase phosphatase activity"/>
    <property type="evidence" value="ECO:0007669"/>
    <property type="project" value="TreeGrafter"/>
</dbReference>
<evidence type="ECO:0000313" key="6">
    <source>
        <dbReference type="Proteomes" id="UP000193685"/>
    </source>
</evidence>
<proteinExistence type="predicted"/>
<evidence type="ECO:0000259" key="4">
    <source>
        <dbReference type="PROSITE" id="PS50056"/>
    </source>
</evidence>
<keyword evidence="1" id="KW-0378">Hydrolase</keyword>
<feature type="domain" description="Tyrosine-protein phosphatase" evidence="3">
    <location>
        <begin position="11"/>
        <end position="154"/>
    </location>
</feature>
<dbReference type="InterPro" id="IPR000387">
    <property type="entry name" value="Tyr_Pase_dom"/>
</dbReference>
<dbReference type="OrthoDB" id="10252009at2759"/>
<dbReference type="PROSITE" id="PS00383">
    <property type="entry name" value="TYR_PHOSPHATASE_1"/>
    <property type="match status" value="1"/>
</dbReference>
<feature type="domain" description="Tyrosine specific protein phosphatases" evidence="4">
    <location>
        <begin position="71"/>
        <end position="132"/>
    </location>
</feature>